<gene>
    <name evidence="2" type="ORF">SAY87_003595</name>
</gene>
<reference evidence="2 3" key="1">
    <citation type="journal article" date="2023" name="Hortic Res">
        <title>Pangenome of water caltrop reveals structural variations and asymmetric subgenome divergence after allopolyploidization.</title>
        <authorList>
            <person name="Zhang X."/>
            <person name="Chen Y."/>
            <person name="Wang L."/>
            <person name="Yuan Y."/>
            <person name="Fang M."/>
            <person name="Shi L."/>
            <person name="Lu R."/>
            <person name="Comes H.P."/>
            <person name="Ma Y."/>
            <person name="Chen Y."/>
            <person name="Huang G."/>
            <person name="Zhou Y."/>
            <person name="Zheng Z."/>
            <person name="Qiu Y."/>
        </authorList>
    </citation>
    <scope>NUCLEOTIDE SEQUENCE [LARGE SCALE GENOMIC DNA]</scope>
    <source>
        <tissue evidence="2">Roots</tissue>
    </source>
</reference>
<feature type="region of interest" description="Disordered" evidence="1">
    <location>
        <begin position="70"/>
        <end position="94"/>
    </location>
</feature>
<dbReference type="Proteomes" id="UP001345219">
    <property type="component" value="Chromosome 3"/>
</dbReference>
<dbReference type="AlphaFoldDB" id="A0AAN7QI65"/>
<proteinExistence type="predicted"/>
<name>A0AAN7QI65_9MYRT</name>
<evidence type="ECO:0000313" key="3">
    <source>
        <dbReference type="Proteomes" id="UP001345219"/>
    </source>
</evidence>
<keyword evidence="3" id="KW-1185">Reference proteome</keyword>
<evidence type="ECO:0000313" key="2">
    <source>
        <dbReference type="EMBL" id="KAK4768454.1"/>
    </source>
</evidence>
<sequence length="94" mass="10796">MHYLDLTIVATKLLSSEAWEWWRVMQCEFRGPGLNRSIRCIISGLGNHMDIGATIDMAYKCERIVVNPPPLDHVQNMEDVKEEEDEGSRIGQNH</sequence>
<dbReference type="EMBL" id="JAXIOK010000006">
    <property type="protein sequence ID" value="KAK4768454.1"/>
    <property type="molecule type" value="Genomic_DNA"/>
</dbReference>
<accession>A0AAN7QI65</accession>
<comment type="caution">
    <text evidence="2">The sequence shown here is derived from an EMBL/GenBank/DDBJ whole genome shotgun (WGS) entry which is preliminary data.</text>
</comment>
<evidence type="ECO:0000256" key="1">
    <source>
        <dbReference type="SAM" id="MobiDB-lite"/>
    </source>
</evidence>
<protein>
    <submittedName>
        <fullName evidence="2">Uncharacterized protein</fullName>
    </submittedName>
</protein>
<organism evidence="2 3">
    <name type="scientific">Trapa incisa</name>
    <dbReference type="NCBI Taxonomy" id="236973"/>
    <lineage>
        <taxon>Eukaryota</taxon>
        <taxon>Viridiplantae</taxon>
        <taxon>Streptophyta</taxon>
        <taxon>Embryophyta</taxon>
        <taxon>Tracheophyta</taxon>
        <taxon>Spermatophyta</taxon>
        <taxon>Magnoliopsida</taxon>
        <taxon>eudicotyledons</taxon>
        <taxon>Gunneridae</taxon>
        <taxon>Pentapetalae</taxon>
        <taxon>rosids</taxon>
        <taxon>malvids</taxon>
        <taxon>Myrtales</taxon>
        <taxon>Lythraceae</taxon>
        <taxon>Trapa</taxon>
    </lineage>
</organism>